<protein>
    <submittedName>
        <fullName evidence="2">Uncharacterized protein</fullName>
    </submittedName>
</protein>
<dbReference type="KEGG" id="egl:EGR_01825"/>
<accession>W6V9L1</accession>
<name>W6V9L1_ECHGR</name>
<evidence type="ECO:0000313" key="3">
    <source>
        <dbReference type="Proteomes" id="UP000019149"/>
    </source>
</evidence>
<dbReference type="CTD" id="36337540"/>
<dbReference type="GeneID" id="36337540"/>
<dbReference type="RefSeq" id="XP_024354530.1">
    <property type="nucleotide sequence ID" value="XM_024491074.1"/>
</dbReference>
<proteinExistence type="predicted"/>
<evidence type="ECO:0000256" key="1">
    <source>
        <dbReference type="SAM" id="MobiDB-lite"/>
    </source>
</evidence>
<evidence type="ECO:0000313" key="2">
    <source>
        <dbReference type="EMBL" id="EUB63334.1"/>
    </source>
</evidence>
<dbReference type="EMBL" id="APAU02000007">
    <property type="protein sequence ID" value="EUB63334.1"/>
    <property type="molecule type" value="Genomic_DNA"/>
</dbReference>
<keyword evidence="3" id="KW-1185">Reference proteome</keyword>
<reference evidence="2 3" key="1">
    <citation type="journal article" date="2013" name="Nat. Genet.">
        <title>The genome of the hydatid tapeworm Echinococcus granulosus.</title>
        <authorList>
            <person name="Zheng H."/>
            <person name="Zhang W."/>
            <person name="Zhang L."/>
            <person name="Zhang Z."/>
            <person name="Li J."/>
            <person name="Lu G."/>
            <person name="Zhu Y."/>
            <person name="Wang Y."/>
            <person name="Huang Y."/>
            <person name="Liu J."/>
            <person name="Kang H."/>
            <person name="Chen J."/>
            <person name="Wang L."/>
            <person name="Chen A."/>
            <person name="Yu S."/>
            <person name="Gao Z."/>
            <person name="Jin L."/>
            <person name="Gu W."/>
            <person name="Wang Z."/>
            <person name="Zhao L."/>
            <person name="Shi B."/>
            <person name="Wen H."/>
            <person name="Lin R."/>
            <person name="Jones M.K."/>
            <person name="Brejova B."/>
            <person name="Vinar T."/>
            <person name="Zhao G."/>
            <person name="McManus D.P."/>
            <person name="Chen Z."/>
            <person name="Zhou Y."/>
            <person name="Wang S."/>
        </authorList>
    </citation>
    <scope>NUCLEOTIDE SEQUENCE [LARGE SCALE GENOMIC DNA]</scope>
</reference>
<organism evidence="2 3">
    <name type="scientific">Echinococcus granulosus</name>
    <name type="common">Hydatid tapeworm</name>
    <dbReference type="NCBI Taxonomy" id="6210"/>
    <lineage>
        <taxon>Eukaryota</taxon>
        <taxon>Metazoa</taxon>
        <taxon>Spiralia</taxon>
        <taxon>Lophotrochozoa</taxon>
        <taxon>Platyhelminthes</taxon>
        <taxon>Cestoda</taxon>
        <taxon>Eucestoda</taxon>
        <taxon>Cyclophyllidea</taxon>
        <taxon>Taeniidae</taxon>
        <taxon>Echinococcus</taxon>
        <taxon>Echinococcus granulosus group</taxon>
    </lineage>
</organism>
<comment type="caution">
    <text evidence="2">The sequence shown here is derived from an EMBL/GenBank/DDBJ whole genome shotgun (WGS) entry which is preliminary data.</text>
</comment>
<feature type="compositionally biased region" description="Basic and acidic residues" evidence="1">
    <location>
        <begin position="37"/>
        <end position="47"/>
    </location>
</feature>
<feature type="region of interest" description="Disordered" evidence="1">
    <location>
        <begin position="36"/>
        <end position="63"/>
    </location>
</feature>
<dbReference type="AlphaFoldDB" id="W6V9L1"/>
<gene>
    <name evidence="2" type="ORF">EGR_01825</name>
</gene>
<sequence length="91" mass="10070">MRMAHPLSSVEHRISLSPRALTPQVWLTHVLSPGPESCHKADSDGRGETPCPLLTTPPDPTPTPLMGIFNLETKVQGYLGRRLEVTIKFQK</sequence>
<dbReference type="Proteomes" id="UP000019149">
    <property type="component" value="Unassembled WGS sequence"/>
</dbReference>